<dbReference type="EMBL" id="CP031598">
    <property type="protein sequence ID" value="QEW28965.1"/>
    <property type="molecule type" value="Genomic_DNA"/>
</dbReference>
<dbReference type="RefSeq" id="WP_057812847.1">
    <property type="nucleotide sequence ID" value="NZ_CP031598.1"/>
</dbReference>
<feature type="domain" description="Glycosyltransferase 61 catalytic" evidence="1">
    <location>
        <begin position="88"/>
        <end position="267"/>
    </location>
</feature>
<name>A0A5P3AL26_9RHOB</name>
<dbReference type="KEGG" id="rid:RIdsm_04806"/>
<dbReference type="Proteomes" id="UP000325785">
    <property type="component" value="Chromosome"/>
</dbReference>
<gene>
    <name evidence="2" type="ORF">RIdsm_04806</name>
</gene>
<reference evidence="2 3" key="1">
    <citation type="submission" date="2018-08" db="EMBL/GenBank/DDBJ databases">
        <title>Genetic Globetrotter - A new plasmid hitch-hiking vast phylogenetic and geographic distances.</title>
        <authorList>
            <person name="Vollmers J."/>
            <person name="Petersen J."/>
        </authorList>
    </citation>
    <scope>NUCLEOTIDE SEQUENCE [LARGE SCALE GENOMIC DNA]</scope>
    <source>
        <strain evidence="2 3">DSM 26383</strain>
    </source>
</reference>
<sequence length="332" mass="37047">MTDNNVPLSPDRLPPAIVERLQMPLVMPMEAGPDSACGVFRADGSFRQMSRTLLSGARLSGIPQLGDTPFAEIIPGRWLFAGIGRHHFGHFVVETLIRLWALGPYRDELDGIVIVPKEGMDFSVALDRRYGSFLSMMSEGLPVHLAEYPTRYETLLLPSPGFGPLGWVAGTGIYRREIRARIARHIKPEGPERLYISRSALKQEEKQVHDEQKIEDLMRRAGYDIFHPQDHTIEEQLARYMAARTIVGGDGSAFHLAPFSMQPGSRVGLIQRRHRPKVFDAFTAQIEAFAQSEVSLIRPVLPKTDDTPHPSEAATPIDFAVVEEELDSAGFL</sequence>
<accession>A0A5P3AL26</accession>
<dbReference type="AlphaFoldDB" id="A0A5P3AL26"/>
<evidence type="ECO:0000313" key="2">
    <source>
        <dbReference type="EMBL" id="QEW28965.1"/>
    </source>
</evidence>
<dbReference type="Pfam" id="PF04577">
    <property type="entry name" value="Glyco_transf_61"/>
    <property type="match status" value="1"/>
</dbReference>
<dbReference type="InterPro" id="IPR049625">
    <property type="entry name" value="Glyco_transf_61_cat"/>
</dbReference>
<dbReference type="GO" id="GO:0016757">
    <property type="term" value="F:glycosyltransferase activity"/>
    <property type="evidence" value="ECO:0007669"/>
    <property type="project" value="InterPro"/>
</dbReference>
<evidence type="ECO:0000313" key="3">
    <source>
        <dbReference type="Proteomes" id="UP000325785"/>
    </source>
</evidence>
<organism evidence="2 3">
    <name type="scientific">Roseovarius indicus</name>
    <dbReference type="NCBI Taxonomy" id="540747"/>
    <lineage>
        <taxon>Bacteria</taxon>
        <taxon>Pseudomonadati</taxon>
        <taxon>Pseudomonadota</taxon>
        <taxon>Alphaproteobacteria</taxon>
        <taxon>Rhodobacterales</taxon>
        <taxon>Roseobacteraceae</taxon>
        <taxon>Roseovarius</taxon>
    </lineage>
</organism>
<proteinExistence type="predicted"/>
<protein>
    <submittedName>
        <fullName evidence="2">Capsular polysaccharide biosynthesis protein</fullName>
    </submittedName>
</protein>
<evidence type="ECO:0000259" key="1">
    <source>
        <dbReference type="Pfam" id="PF04577"/>
    </source>
</evidence>